<proteinExistence type="predicted"/>
<protein>
    <submittedName>
        <fullName evidence="1">Uncharacterized protein</fullName>
    </submittedName>
</protein>
<name>A0A8H7M210_9AGAM</name>
<evidence type="ECO:0000313" key="2">
    <source>
        <dbReference type="Proteomes" id="UP000614334"/>
    </source>
</evidence>
<dbReference type="AlphaFoldDB" id="A0A8H7M210"/>
<accession>A0A8H7M210</accession>
<dbReference type="EMBL" id="JACYCF010000017">
    <property type="protein sequence ID" value="KAF8751667.1"/>
    <property type="molecule type" value="Genomic_DNA"/>
</dbReference>
<reference evidence="1" key="1">
    <citation type="submission" date="2020-09" db="EMBL/GenBank/DDBJ databases">
        <title>Comparative genome analyses of four rice-infecting Rhizoctonia solani isolates reveal extensive enrichment of homogalacturonan modification genes.</title>
        <authorList>
            <person name="Lee D.-Y."/>
            <person name="Jeon J."/>
            <person name="Kim K.-T."/>
            <person name="Cheong K."/>
            <person name="Song H."/>
            <person name="Choi G."/>
            <person name="Ko J."/>
            <person name="Opiyo S.O."/>
            <person name="Zuo S."/>
            <person name="Madhav S."/>
            <person name="Lee Y.-H."/>
            <person name="Wang G.-L."/>
        </authorList>
    </citation>
    <scope>NUCLEOTIDE SEQUENCE</scope>
    <source>
        <strain evidence="1">AG1-IA B2</strain>
    </source>
</reference>
<sequence>MLSRFADSLSLVELRIQHIALEEASLTEFLVTIASAPKLRNLYIIRVAAVHNPPTISRLDRPNLPISLPMLGYLYLQDLYKDTLDYASRKYFYINTPNGEVYTGPETLDLHDLGVDALMLNDNPIHSDNFPPLA</sequence>
<organism evidence="1 2">
    <name type="scientific">Rhizoctonia solani</name>
    <dbReference type="NCBI Taxonomy" id="456999"/>
    <lineage>
        <taxon>Eukaryota</taxon>
        <taxon>Fungi</taxon>
        <taxon>Dikarya</taxon>
        <taxon>Basidiomycota</taxon>
        <taxon>Agaricomycotina</taxon>
        <taxon>Agaricomycetes</taxon>
        <taxon>Cantharellales</taxon>
        <taxon>Ceratobasidiaceae</taxon>
        <taxon>Rhizoctonia</taxon>
    </lineage>
</organism>
<evidence type="ECO:0000313" key="1">
    <source>
        <dbReference type="EMBL" id="KAF8751667.1"/>
    </source>
</evidence>
<dbReference type="Proteomes" id="UP000614334">
    <property type="component" value="Unassembled WGS sequence"/>
</dbReference>
<comment type="caution">
    <text evidence="1">The sequence shown here is derived from an EMBL/GenBank/DDBJ whole genome shotgun (WGS) entry which is preliminary data.</text>
</comment>
<gene>
    <name evidence="1" type="ORF">RHS01_08241</name>
</gene>